<feature type="non-terminal residue" evidence="1">
    <location>
        <position position="1"/>
    </location>
</feature>
<dbReference type="STRING" id="81985.R0F1U5"/>
<accession>R0F1U5</accession>
<evidence type="ECO:0000313" key="2">
    <source>
        <dbReference type="Proteomes" id="UP000029121"/>
    </source>
</evidence>
<evidence type="ECO:0008006" key="3">
    <source>
        <dbReference type="Google" id="ProtNLM"/>
    </source>
</evidence>
<organism evidence="1 2">
    <name type="scientific">Capsella rubella</name>
    <dbReference type="NCBI Taxonomy" id="81985"/>
    <lineage>
        <taxon>Eukaryota</taxon>
        <taxon>Viridiplantae</taxon>
        <taxon>Streptophyta</taxon>
        <taxon>Embryophyta</taxon>
        <taxon>Tracheophyta</taxon>
        <taxon>Spermatophyta</taxon>
        <taxon>Magnoliopsida</taxon>
        <taxon>eudicotyledons</taxon>
        <taxon>Gunneridae</taxon>
        <taxon>Pentapetalae</taxon>
        <taxon>rosids</taxon>
        <taxon>malvids</taxon>
        <taxon>Brassicales</taxon>
        <taxon>Brassicaceae</taxon>
        <taxon>Camelineae</taxon>
        <taxon>Capsella</taxon>
    </lineage>
</organism>
<sequence>SVLSLDLHTLEFRDVPTPPLFYQTGRLSNPEDRLVLAIIDTSIHSQLITQHQDPWNSWKMWFIPVAVSKGGNLFLCNDRKQLYKYYPKIGLLRHMMGLYYRIGPYDRCYLF</sequence>
<proteinExistence type="predicted"/>
<dbReference type="AlphaFoldDB" id="R0F1U5"/>
<protein>
    <recommendedName>
        <fullName evidence="3">F-box associated domain-containing protein</fullName>
    </recommendedName>
</protein>
<keyword evidence="2" id="KW-1185">Reference proteome</keyword>
<evidence type="ECO:0000313" key="1">
    <source>
        <dbReference type="EMBL" id="EOA15271.1"/>
    </source>
</evidence>
<dbReference type="Proteomes" id="UP000029121">
    <property type="component" value="Unassembled WGS sequence"/>
</dbReference>
<name>R0F1U5_9BRAS</name>
<gene>
    <name evidence="1" type="ORF">CARUB_v10028671mg</name>
</gene>
<dbReference type="EMBL" id="KB870812">
    <property type="protein sequence ID" value="EOA15271.1"/>
    <property type="molecule type" value="Genomic_DNA"/>
</dbReference>
<reference evidence="2" key="1">
    <citation type="journal article" date="2013" name="Nat. Genet.">
        <title>The Capsella rubella genome and the genomic consequences of rapid mating system evolution.</title>
        <authorList>
            <person name="Slotte T."/>
            <person name="Hazzouri K.M."/>
            <person name="Agren J.A."/>
            <person name="Koenig D."/>
            <person name="Maumus F."/>
            <person name="Guo Y.L."/>
            <person name="Steige K."/>
            <person name="Platts A.E."/>
            <person name="Escobar J.S."/>
            <person name="Newman L.K."/>
            <person name="Wang W."/>
            <person name="Mandakova T."/>
            <person name="Vello E."/>
            <person name="Smith L.M."/>
            <person name="Henz S.R."/>
            <person name="Steffen J."/>
            <person name="Takuno S."/>
            <person name="Brandvain Y."/>
            <person name="Coop G."/>
            <person name="Andolfatto P."/>
            <person name="Hu T.T."/>
            <person name="Blanchette M."/>
            <person name="Clark R.M."/>
            <person name="Quesneville H."/>
            <person name="Nordborg M."/>
            <person name="Gaut B.S."/>
            <person name="Lysak M.A."/>
            <person name="Jenkins J."/>
            <person name="Grimwood J."/>
            <person name="Chapman J."/>
            <person name="Prochnik S."/>
            <person name="Shu S."/>
            <person name="Rokhsar D."/>
            <person name="Schmutz J."/>
            <person name="Weigel D."/>
            <person name="Wright S.I."/>
        </authorList>
    </citation>
    <scope>NUCLEOTIDE SEQUENCE [LARGE SCALE GENOMIC DNA]</scope>
    <source>
        <strain evidence="2">cv. Monte Gargano</strain>
    </source>
</reference>